<evidence type="ECO:0000256" key="4">
    <source>
        <dbReference type="ARBA" id="ARBA00022692"/>
    </source>
</evidence>
<dbReference type="GO" id="GO:0072546">
    <property type="term" value="C:EMC complex"/>
    <property type="evidence" value="ECO:0007669"/>
    <property type="project" value="TreeGrafter"/>
</dbReference>
<dbReference type="PANTHER" id="PTHR21397">
    <property type="entry name" value="CHROMATIN COMPLEXES SUBUNIT BAP18-RELATED"/>
    <property type="match status" value="1"/>
</dbReference>
<evidence type="ECO:0000256" key="5">
    <source>
        <dbReference type="ARBA" id="ARBA00022729"/>
    </source>
</evidence>
<protein>
    <recommendedName>
        <fullName evidence="3">ER membrane protein complex subunit 10</fullName>
    </recommendedName>
</protein>
<evidence type="ECO:0000256" key="2">
    <source>
        <dbReference type="ARBA" id="ARBA00007695"/>
    </source>
</evidence>
<keyword evidence="4 9" id="KW-0812">Transmembrane</keyword>
<feature type="signal peptide" evidence="10">
    <location>
        <begin position="1"/>
        <end position="21"/>
    </location>
</feature>
<feature type="transmembrane region" description="Helical" evidence="9">
    <location>
        <begin position="203"/>
        <end position="221"/>
    </location>
</feature>
<evidence type="ECO:0000256" key="7">
    <source>
        <dbReference type="ARBA" id="ARBA00022989"/>
    </source>
</evidence>
<dbReference type="AlphaFoldDB" id="A0AAD5MCI5"/>
<keyword evidence="6" id="KW-0256">Endoplasmic reticulum</keyword>
<evidence type="ECO:0000256" key="1">
    <source>
        <dbReference type="ARBA" id="ARBA00004115"/>
    </source>
</evidence>
<keyword evidence="12" id="KW-1185">Reference proteome</keyword>
<keyword evidence="5 10" id="KW-0732">Signal</keyword>
<evidence type="ECO:0000256" key="6">
    <source>
        <dbReference type="ARBA" id="ARBA00022824"/>
    </source>
</evidence>
<keyword evidence="8 9" id="KW-0472">Membrane</keyword>
<keyword evidence="7 9" id="KW-1133">Transmembrane helix</keyword>
<dbReference type="Pfam" id="PF21203">
    <property type="entry name" value="ECM10"/>
    <property type="match status" value="1"/>
</dbReference>
<evidence type="ECO:0000256" key="9">
    <source>
        <dbReference type="SAM" id="Phobius"/>
    </source>
</evidence>
<evidence type="ECO:0000256" key="3">
    <source>
        <dbReference type="ARBA" id="ARBA00020105"/>
    </source>
</evidence>
<name>A0AAD5MCI5_PARTN</name>
<evidence type="ECO:0000313" key="12">
    <source>
        <dbReference type="Proteomes" id="UP001196413"/>
    </source>
</evidence>
<feature type="chain" id="PRO_5042256900" description="ER membrane protein complex subunit 10" evidence="10">
    <location>
        <begin position="22"/>
        <end position="228"/>
    </location>
</feature>
<comment type="subcellular location">
    <subcellularLocation>
        <location evidence="1">Endoplasmic reticulum membrane</location>
        <topology evidence="1">Single-pass type I membrane protein</topology>
    </subcellularLocation>
</comment>
<comment type="similarity">
    <text evidence="2">Belongs to the EMC10 family.</text>
</comment>
<dbReference type="Proteomes" id="UP001196413">
    <property type="component" value="Unassembled WGS sequence"/>
</dbReference>
<evidence type="ECO:0000256" key="10">
    <source>
        <dbReference type="SAM" id="SignalP"/>
    </source>
</evidence>
<sequence length="228" mass="25440">MDHNSGMLIYLLGTSIAACVGDWTIELEYTLNGPEDTTYPLGKIDLRKSYDGNYTGTFRASSDGRRLGERMSNDPSSVYRVLGRSSTHPKDQLVTSSRTCLLLQSNLFHFFWISIDAERQLVQSLTVFPDIIAAGGTPLDSTRNCSQQRSFTTFAEPNAVVHVSSKGTLPTPDTQLFIQMMERERRTRQHGAEADDRSFLGKYWMYIIPVVIFVVISNVITPEGGSEG</sequence>
<reference evidence="11" key="1">
    <citation type="submission" date="2021-06" db="EMBL/GenBank/DDBJ databases">
        <title>Parelaphostrongylus tenuis whole genome reference sequence.</title>
        <authorList>
            <person name="Garwood T.J."/>
            <person name="Larsen P.A."/>
            <person name="Fountain-Jones N.M."/>
            <person name="Garbe J.R."/>
            <person name="Macchietto M.G."/>
            <person name="Kania S.A."/>
            <person name="Gerhold R.W."/>
            <person name="Richards J.E."/>
            <person name="Wolf T.M."/>
        </authorList>
    </citation>
    <scope>NUCLEOTIDE SEQUENCE</scope>
    <source>
        <strain evidence="11">MNPRO001-30</strain>
        <tissue evidence="11">Meninges</tissue>
    </source>
</reference>
<dbReference type="CDD" id="cd22209">
    <property type="entry name" value="EMC10"/>
    <property type="match status" value="1"/>
</dbReference>
<organism evidence="11 12">
    <name type="scientific">Parelaphostrongylus tenuis</name>
    <name type="common">Meningeal worm</name>
    <dbReference type="NCBI Taxonomy" id="148309"/>
    <lineage>
        <taxon>Eukaryota</taxon>
        <taxon>Metazoa</taxon>
        <taxon>Ecdysozoa</taxon>
        <taxon>Nematoda</taxon>
        <taxon>Chromadorea</taxon>
        <taxon>Rhabditida</taxon>
        <taxon>Rhabditina</taxon>
        <taxon>Rhabditomorpha</taxon>
        <taxon>Strongyloidea</taxon>
        <taxon>Metastrongylidae</taxon>
        <taxon>Parelaphostrongylus</taxon>
    </lineage>
</organism>
<gene>
    <name evidence="11" type="ORF">KIN20_010413</name>
</gene>
<evidence type="ECO:0000313" key="11">
    <source>
        <dbReference type="EMBL" id="KAJ1353718.1"/>
    </source>
</evidence>
<dbReference type="EMBL" id="JAHQIW010001822">
    <property type="protein sequence ID" value="KAJ1353718.1"/>
    <property type="molecule type" value="Genomic_DNA"/>
</dbReference>
<proteinExistence type="inferred from homology"/>
<dbReference type="PANTHER" id="PTHR21397:SF4">
    <property type="entry name" value="ER MEMBRANE PROTEIN COMPLEX SUBUNIT 10"/>
    <property type="match status" value="1"/>
</dbReference>
<evidence type="ECO:0000256" key="8">
    <source>
        <dbReference type="ARBA" id="ARBA00023136"/>
    </source>
</evidence>
<accession>A0AAD5MCI5</accession>
<comment type="caution">
    <text evidence="11">The sequence shown here is derived from an EMBL/GenBank/DDBJ whole genome shotgun (WGS) entry which is preliminary data.</text>
</comment>